<name>A0A811P4H9_9POAL</name>
<feature type="compositionally biased region" description="Basic residues" evidence="1">
    <location>
        <begin position="76"/>
        <end position="87"/>
    </location>
</feature>
<comment type="caution">
    <text evidence="2">The sequence shown here is derived from an EMBL/GenBank/DDBJ whole genome shotgun (WGS) entry which is preliminary data.</text>
</comment>
<reference evidence="2" key="1">
    <citation type="submission" date="2020-10" db="EMBL/GenBank/DDBJ databases">
        <authorList>
            <person name="Han B."/>
            <person name="Lu T."/>
            <person name="Zhao Q."/>
            <person name="Huang X."/>
            <person name="Zhao Y."/>
        </authorList>
    </citation>
    <scope>NUCLEOTIDE SEQUENCE</scope>
</reference>
<keyword evidence="3" id="KW-1185">Reference proteome</keyword>
<dbReference type="EMBL" id="CAJGYO010000005">
    <property type="protein sequence ID" value="CAD6232069.1"/>
    <property type="molecule type" value="Genomic_DNA"/>
</dbReference>
<gene>
    <name evidence="2" type="ORF">NCGR_LOCUS21840</name>
</gene>
<dbReference type="AlphaFoldDB" id="A0A811P4H9"/>
<evidence type="ECO:0000313" key="2">
    <source>
        <dbReference type="EMBL" id="CAD6232069.1"/>
    </source>
</evidence>
<evidence type="ECO:0000256" key="1">
    <source>
        <dbReference type="SAM" id="MobiDB-lite"/>
    </source>
</evidence>
<evidence type="ECO:0000313" key="3">
    <source>
        <dbReference type="Proteomes" id="UP000604825"/>
    </source>
</evidence>
<protein>
    <submittedName>
        <fullName evidence="2">Uncharacterized protein</fullName>
    </submittedName>
</protein>
<dbReference type="OrthoDB" id="10639156at2759"/>
<feature type="region of interest" description="Disordered" evidence="1">
    <location>
        <begin position="56"/>
        <end position="88"/>
    </location>
</feature>
<proteinExistence type="predicted"/>
<feature type="compositionally biased region" description="Low complexity" evidence="1">
    <location>
        <begin position="56"/>
        <end position="75"/>
    </location>
</feature>
<accession>A0A811P4H9</accession>
<dbReference type="Proteomes" id="UP000604825">
    <property type="component" value="Unassembled WGS sequence"/>
</dbReference>
<sequence length="224" mass="23342">MASPSLAAAATSPASSPLTLDAIPLASRPAPGAAATAAAPRKRSVLLLDHRSHPASLTPPLLSSTAAATAAASAPHARRKKTSHPPRPRWQTVLSIAAKNATLLAGLLYLGGLAWRWSHPPPPSPPPDRAALEGYAARVDQVEASLARTFRMIQVQLEAVDRKIDGEVGAARGDLLALLEEKRLALEGQLTRLDARAGSSATRWPGSSGWSSSGRTSLRSSGTR</sequence>
<organism evidence="2 3">
    <name type="scientific">Miscanthus lutarioriparius</name>
    <dbReference type="NCBI Taxonomy" id="422564"/>
    <lineage>
        <taxon>Eukaryota</taxon>
        <taxon>Viridiplantae</taxon>
        <taxon>Streptophyta</taxon>
        <taxon>Embryophyta</taxon>
        <taxon>Tracheophyta</taxon>
        <taxon>Spermatophyta</taxon>
        <taxon>Magnoliopsida</taxon>
        <taxon>Liliopsida</taxon>
        <taxon>Poales</taxon>
        <taxon>Poaceae</taxon>
        <taxon>PACMAD clade</taxon>
        <taxon>Panicoideae</taxon>
        <taxon>Andropogonodae</taxon>
        <taxon>Andropogoneae</taxon>
        <taxon>Saccharinae</taxon>
        <taxon>Miscanthus</taxon>
    </lineage>
</organism>
<feature type="compositionally biased region" description="Low complexity" evidence="1">
    <location>
        <begin position="202"/>
        <end position="224"/>
    </location>
</feature>
<feature type="region of interest" description="Disordered" evidence="1">
    <location>
        <begin position="197"/>
        <end position="224"/>
    </location>
</feature>